<protein>
    <recommendedName>
        <fullName evidence="1">RNase H type-1 domain-containing protein</fullName>
    </recommendedName>
</protein>
<gene>
    <name evidence="2" type="ORF">CXB51_029927</name>
</gene>
<dbReference type="Proteomes" id="UP000701853">
    <property type="component" value="Chromosome 11"/>
</dbReference>
<dbReference type="OrthoDB" id="1002037at2759"/>
<feature type="domain" description="RNase H type-1" evidence="1">
    <location>
        <begin position="38"/>
        <end position="95"/>
    </location>
</feature>
<sequence>MIQCTSWAISLNSASHRIANHSFQVCWSPSSLGWTKLNGAVRLDSSRASASGLLRDSNGDWLFGFCRNIGCCSAYEAELWGIIDWLTLAWQRGCR</sequence>
<reference evidence="2 3" key="1">
    <citation type="journal article" date="2021" name="bioRxiv">
        <title>The Gossypium anomalum genome as a resource for cotton improvement and evolutionary analysis of hybrid incompatibility.</title>
        <authorList>
            <person name="Grover C.E."/>
            <person name="Yuan D."/>
            <person name="Arick M.A."/>
            <person name="Miller E.R."/>
            <person name="Hu G."/>
            <person name="Peterson D.G."/>
            <person name="Wendel J.F."/>
            <person name="Udall J.A."/>
        </authorList>
    </citation>
    <scope>NUCLEOTIDE SEQUENCE [LARGE SCALE GENOMIC DNA]</scope>
    <source>
        <strain evidence="2">JFW-Udall</strain>
        <tissue evidence="2">Leaf</tissue>
    </source>
</reference>
<proteinExistence type="predicted"/>
<dbReference type="InterPro" id="IPR044730">
    <property type="entry name" value="RNase_H-like_dom_plant"/>
</dbReference>
<dbReference type="InterPro" id="IPR002156">
    <property type="entry name" value="RNaseH_domain"/>
</dbReference>
<organism evidence="2 3">
    <name type="scientific">Gossypium anomalum</name>
    <dbReference type="NCBI Taxonomy" id="47600"/>
    <lineage>
        <taxon>Eukaryota</taxon>
        <taxon>Viridiplantae</taxon>
        <taxon>Streptophyta</taxon>
        <taxon>Embryophyta</taxon>
        <taxon>Tracheophyta</taxon>
        <taxon>Spermatophyta</taxon>
        <taxon>Magnoliopsida</taxon>
        <taxon>eudicotyledons</taxon>
        <taxon>Gunneridae</taxon>
        <taxon>Pentapetalae</taxon>
        <taxon>rosids</taxon>
        <taxon>malvids</taxon>
        <taxon>Malvales</taxon>
        <taxon>Malvaceae</taxon>
        <taxon>Malvoideae</taxon>
        <taxon>Gossypium</taxon>
    </lineage>
</organism>
<dbReference type="AlphaFoldDB" id="A0A8J5Y8B5"/>
<dbReference type="GO" id="GO:0003676">
    <property type="term" value="F:nucleic acid binding"/>
    <property type="evidence" value="ECO:0007669"/>
    <property type="project" value="InterPro"/>
</dbReference>
<dbReference type="Pfam" id="PF13456">
    <property type="entry name" value="RVT_3"/>
    <property type="match status" value="1"/>
</dbReference>
<evidence type="ECO:0000313" key="2">
    <source>
        <dbReference type="EMBL" id="KAG8479279.1"/>
    </source>
</evidence>
<dbReference type="PANTHER" id="PTHR47723:SF19">
    <property type="entry name" value="POLYNUCLEOTIDYL TRANSFERASE, RIBONUCLEASE H-LIKE SUPERFAMILY PROTEIN"/>
    <property type="match status" value="1"/>
</dbReference>
<dbReference type="PANTHER" id="PTHR47723">
    <property type="entry name" value="OS05G0353850 PROTEIN"/>
    <property type="match status" value="1"/>
</dbReference>
<comment type="caution">
    <text evidence="2">The sequence shown here is derived from an EMBL/GenBank/DDBJ whole genome shotgun (WGS) entry which is preliminary data.</text>
</comment>
<keyword evidence="3" id="KW-1185">Reference proteome</keyword>
<dbReference type="InterPro" id="IPR053151">
    <property type="entry name" value="RNase_H-like"/>
</dbReference>
<dbReference type="GO" id="GO:0004523">
    <property type="term" value="F:RNA-DNA hybrid ribonuclease activity"/>
    <property type="evidence" value="ECO:0007669"/>
    <property type="project" value="InterPro"/>
</dbReference>
<evidence type="ECO:0000259" key="1">
    <source>
        <dbReference type="Pfam" id="PF13456"/>
    </source>
</evidence>
<name>A0A8J5Y8B5_9ROSI</name>
<dbReference type="EMBL" id="JAHUZN010000011">
    <property type="protein sequence ID" value="KAG8479279.1"/>
    <property type="molecule type" value="Genomic_DNA"/>
</dbReference>
<dbReference type="CDD" id="cd06222">
    <property type="entry name" value="RNase_H_like"/>
    <property type="match status" value="1"/>
</dbReference>
<evidence type="ECO:0000313" key="3">
    <source>
        <dbReference type="Proteomes" id="UP000701853"/>
    </source>
</evidence>
<accession>A0A8J5Y8B5</accession>